<evidence type="ECO:0000313" key="3">
    <source>
        <dbReference type="EMBL" id="QQM31729.1"/>
    </source>
</evidence>
<evidence type="ECO:0000313" key="4">
    <source>
        <dbReference type="Proteomes" id="UP000596083"/>
    </source>
</evidence>
<reference evidence="3 4" key="1">
    <citation type="submission" date="2020-12" db="EMBL/GenBank/DDBJ databases">
        <authorList>
            <person name="Zheng R.K."/>
            <person name="Sun C.M."/>
        </authorList>
    </citation>
    <scope>NUCLEOTIDE SEQUENCE [LARGE SCALE GENOMIC DNA]</scope>
    <source>
        <strain evidence="3 4">ZRK001</strain>
    </source>
</reference>
<evidence type="ECO:0000259" key="2">
    <source>
        <dbReference type="Pfam" id="PF23843"/>
    </source>
</evidence>
<dbReference type="RefSeq" id="WP_200337249.1">
    <property type="nucleotide sequence ID" value="NZ_CP066786.1"/>
</dbReference>
<dbReference type="InterPro" id="IPR055634">
    <property type="entry name" value="DUF7210"/>
</dbReference>
<protein>
    <recommendedName>
        <fullName evidence="2">DUF7210 domain-containing protein</fullName>
    </recommendedName>
</protein>
<accession>A0A7T7KNA6</accession>
<dbReference type="Proteomes" id="UP000596083">
    <property type="component" value="Chromosome"/>
</dbReference>
<feature type="domain" description="DUF7210" evidence="2">
    <location>
        <begin position="3"/>
        <end position="39"/>
    </location>
</feature>
<feature type="compositionally biased region" description="Polar residues" evidence="1">
    <location>
        <begin position="55"/>
        <end position="67"/>
    </location>
</feature>
<feature type="region of interest" description="Disordered" evidence="1">
    <location>
        <begin position="43"/>
        <end position="76"/>
    </location>
</feature>
<evidence type="ECO:0000256" key="1">
    <source>
        <dbReference type="SAM" id="MobiDB-lite"/>
    </source>
</evidence>
<organism evidence="3 4">
    <name type="scientific">Martelella lutilitoris</name>
    <dbReference type="NCBI Taxonomy" id="2583532"/>
    <lineage>
        <taxon>Bacteria</taxon>
        <taxon>Pseudomonadati</taxon>
        <taxon>Pseudomonadota</taxon>
        <taxon>Alphaproteobacteria</taxon>
        <taxon>Hyphomicrobiales</taxon>
        <taxon>Aurantimonadaceae</taxon>
        <taxon>Martelella</taxon>
    </lineage>
</organism>
<gene>
    <name evidence="3" type="ORF">JET14_06045</name>
</gene>
<dbReference type="Pfam" id="PF23843">
    <property type="entry name" value="DUF7210"/>
    <property type="match status" value="1"/>
</dbReference>
<dbReference type="AlphaFoldDB" id="A0A7T7KNA6"/>
<dbReference type="KEGG" id="mlut:JET14_06045"/>
<dbReference type="EMBL" id="CP066786">
    <property type="protein sequence ID" value="QQM31729.1"/>
    <property type="molecule type" value="Genomic_DNA"/>
</dbReference>
<name>A0A7T7KNA6_9HYPH</name>
<proteinExistence type="predicted"/>
<sequence>MKTVEFTKKHNYGGVPFATDDRLECPDDRAALLVKAGVAKEVSGRDAGEELTGNGKRNFTPKTSPSASGEKPSKRD</sequence>